<dbReference type="PANTHER" id="PTHR33434:SF2">
    <property type="entry name" value="FATTY ACID-BINDING PROTEIN TM_1468"/>
    <property type="match status" value="1"/>
</dbReference>
<organism evidence="2 3">
    <name type="scientific">Anaerofustis stercorihominis</name>
    <dbReference type="NCBI Taxonomy" id="214853"/>
    <lineage>
        <taxon>Bacteria</taxon>
        <taxon>Bacillati</taxon>
        <taxon>Bacillota</taxon>
        <taxon>Clostridia</taxon>
        <taxon>Eubacteriales</taxon>
        <taxon>Eubacteriaceae</taxon>
        <taxon>Anaerofustis</taxon>
    </lineage>
</organism>
<dbReference type="SUPFAM" id="SSF82549">
    <property type="entry name" value="DAK1/DegV-like"/>
    <property type="match status" value="1"/>
</dbReference>
<dbReference type="InterPro" id="IPR043168">
    <property type="entry name" value="DegV_C"/>
</dbReference>
<dbReference type="RefSeq" id="WP_117532654.1">
    <property type="nucleotide sequence ID" value="NZ_QUSM01000006.1"/>
</dbReference>
<keyword evidence="1" id="KW-0446">Lipid-binding</keyword>
<reference evidence="2 3" key="1">
    <citation type="submission" date="2018-08" db="EMBL/GenBank/DDBJ databases">
        <title>A genome reference for cultivated species of the human gut microbiota.</title>
        <authorList>
            <person name="Zou Y."/>
            <person name="Xue W."/>
            <person name="Luo G."/>
        </authorList>
    </citation>
    <scope>NUCLEOTIDE SEQUENCE [LARGE SCALE GENOMIC DNA]</scope>
    <source>
        <strain evidence="2 3">AM25-6</strain>
    </source>
</reference>
<name>A0A3E3DXG6_9FIRM</name>
<dbReference type="PROSITE" id="PS51482">
    <property type="entry name" value="DEGV"/>
    <property type="match status" value="1"/>
</dbReference>
<evidence type="ECO:0000313" key="3">
    <source>
        <dbReference type="Proteomes" id="UP000261212"/>
    </source>
</evidence>
<dbReference type="GO" id="GO:0008289">
    <property type="term" value="F:lipid binding"/>
    <property type="evidence" value="ECO:0007669"/>
    <property type="project" value="UniProtKB-KW"/>
</dbReference>
<evidence type="ECO:0000313" key="2">
    <source>
        <dbReference type="EMBL" id="RGD73398.1"/>
    </source>
</evidence>
<comment type="caution">
    <text evidence="2">The sequence shown here is derived from an EMBL/GenBank/DDBJ whole genome shotgun (WGS) entry which is preliminary data.</text>
</comment>
<dbReference type="AlphaFoldDB" id="A0A3E3DXG6"/>
<dbReference type="Gene3D" id="3.30.1180.10">
    <property type="match status" value="1"/>
</dbReference>
<sequence length="281" mass="31251">MVKIVVDSTCDLSKDQIEKLDITVVPLSVRFDDDEYLDSVTINNEEFYEKLILAGDDMPTTSQPSPKSFEKVFKEYVDEGYDVVAIIVSSKLSGTLQSAFNAKMEVSEDKIHLIDSRIASFGTYLLISEACKLRDEGKSASEIVIKIEHMIKNLKLYVCLNTLKYLVYGGRISKATGVVGTMLNINPILEAVDGELVQAGKVRGKKLSYKFMLEKVKDDIDTSYPVSFGHSHAHKAIKDFESFMSEHIDIKEREIISIGPTVGTYSGPGAIGIAYIKKDKE</sequence>
<dbReference type="Gene3D" id="3.40.50.10170">
    <property type="match status" value="1"/>
</dbReference>
<dbReference type="InterPro" id="IPR003797">
    <property type="entry name" value="DegV"/>
</dbReference>
<proteinExistence type="predicted"/>
<dbReference type="EMBL" id="QUSM01000006">
    <property type="protein sequence ID" value="RGD73398.1"/>
    <property type="molecule type" value="Genomic_DNA"/>
</dbReference>
<dbReference type="NCBIfam" id="TIGR00762">
    <property type="entry name" value="DegV"/>
    <property type="match status" value="1"/>
</dbReference>
<protein>
    <submittedName>
        <fullName evidence="2">DegV family protein</fullName>
    </submittedName>
</protein>
<dbReference type="Pfam" id="PF02645">
    <property type="entry name" value="DegV"/>
    <property type="match status" value="1"/>
</dbReference>
<dbReference type="Proteomes" id="UP000261212">
    <property type="component" value="Unassembled WGS sequence"/>
</dbReference>
<gene>
    <name evidence="2" type="ORF">DW687_10215</name>
</gene>
<dbReference type="InterPro" id="IPR050270">
    <property type="entry name" value="DegV_domain_contain"/>
</dbReference>
<accession>A0A3E3DXG6</accession>
<evidence type="ECO:0000256" key="1">
    <source>
        <dbReference type="ARBA" id="ARBA00023121"/>
    </source>
</evidence>
<dbReference type="PANTHER" id="PTHR33434">
    <property type="entry name" value="DEGV DOMAIN-CONTAINING PROTEIN DR_1986-RELATED"/>
    <property type="match status" value="1"/>
</dbReference>